<evidence type="ECO:0000313" key="2">
    <source>
        <dbReference type="Proteomes" id="UP000050454"/>
    </source>
</evidence>
<evidence type="ECO:0000313" key="1">
    <source>
        <dbReference type="EMBL" id="KPM49668.1"/>
    </source>
</evidence>
<gene>
    <name evidence="1" type="ORF">AFM12_03490</name>
</gene>
<proteinExistence type="predicted"/>
<dbReference type="EMBL" id="LGTQ01000005">
    <property type="protein sequence ID" value="KPM49668.1"/>
    <property type="molecule type" value="Genomic_DNA"/>
</dbReference>
<dbReference type="OrthoDB" id="1442428at2"/>
<accession>A0A0N8HAB0</accession>
<dbReference type="STRING" id="1605367.AFM12_03490"/>
<sequence length="186" mass="22302">MNLKRRVIRGFLISWFCFGFSVCPAQQNAKAGPEEMLHWLSELYEAGVFMTEDSLQINQESLELLRNEDYRNLIYPEIYSWEITKRLIEARRLKPAFWYMINLYPQNDQNKDLVVKAMLTYDSIFQMDKVLISTFYTYCYMDPEIGQIVDGDPRIDAPHILEQKLHFVREIIFYMEEFKRNNQPSE</sequence>
<dbReference type="RefSeq" id="WP_055143952.1">
    <property type="nucleotide sequence ID" value="NZ_JXSZ01000005.1"/>
</dbReference>
<reference evidence="1 2" key="1">
    <citation type="submission" date="2015-07" db="EMBL/GenBank/DDBJ databases">
        <title>The draft genome sequence of Leadbetterella sp. JN14-9.</title>
        <authorList>
            <person name="Liu Y."/>
            <person name="Du J."/>
            <person name="Shao Z."/>
        </authorList>
    </citation>
    <scope>NUCLEOTIDE SEQUENCE [LARGE SCALE GENOMIC DNA]</scope>
    <source>
        <strain evidence="1 2">JN14-9</strain>
    </source>
</reference>
<dbReference type="Proteomes" id="UP000050454">
    <property type="component" value="Unassembled WGS sequence"/>
</dbReference>
<name>A0A0N8HAB0_9BACT</name>
<dbReference type="AlphaFoldDB" id="A0A0N8HAB0"/>
<keyword evidence="2" id="KW-1185">Reference proteome</keyword>
<organism evidence="1 2">
    <name type="scientific">Jiulongibacter sediminis</name>
    <dbReference type="NCBI Taxonomy" id="1605367"/>
    <lineage>
        <taxon>Bacteria</taxon>
        <taxon>Pseudomonadati</taxon>
        <taxon>Bacteroidota</taxon>
        <taxon>Cytophagia</taxon>
        <taxon>Cytophagales</taxon>
        <taxon>Leadbetterellaceae</taxon>
        <taxon>Jiulongibacter</taxon>
    </lineage>
</organism>
<protein>
    <submittedName>
        <fullName evidence="1">Uncharacterized protein</fullName>
    </submittedName>
</protein>
<comment type="caution">
    <text evidence="1">The sequence shown here is derived from an EMBL/GenBank/DDBJ whole genome shotgun (WGS) entry which is preliminary data.</text>
</comment>